<keyword evidence="1" id="KW-0812">Transmembrane</keyword>
<comment type="caution">
    <text evidence="2">The sequence shown here is derived from an EMBL/GenBank/DDBJ whole genome shotgun (WGS) entry which is preliminary data.</text>
</comment>
<dbReference type="EMBL" id="BONY01000135">
    <property type="protein sequence ID" value="GIH11458.1"/>
    <property type="molecule type" value="Genomic_DNA"/>
</dbReference>
<evidence type="ECO:0000313" key="2">
    <source>
        <dbReference type="EMBL" id="GIH11458.1"/>
    </source>
</evidence>
<dbReference type="AlphaFoldDB" id="A0A8J3VMT9"/>
<evidence type="ECO:0000256" key="1">
    <source>
        <dbReference type="SAM" id="Phobius"/>
    </source>
</evidence>
<dbReference type="Proteomes" id="UP000612899">
    <property type="component" value="Unassembled WGS sequence"/>
</dbReference>
<protein>
    <submittedName>
        <fullName evidence="2">Uncharacterized protein</fullName>
    </submittedName>
</protein>
<feature type="transmembrane region" description="Helical" evidence="1">
    <location>
        <begin position="80"/>
        <end position="98"/>
    </location>
</feature>
<feature type="transmembrane region" description="Helical" evidence="1">
    <location>
        <begin position="144"/>
        <end position="167"/>
    </location>
</feature>
<keyword evidence="3" id="KW-1185">Reference proteome</keyword>
<sequence>MGEIDCYVDRLAGALVGPRRAKADLVTEARHGLIDAASAHHADGMAWPEAERLAVAEFGAVKELLPGYQAELGIAQMRRTAMLVFTVLVAQAVVWSRIIDPPVPRSGLPATLDAMIGWLGLLAMLGAAAAVISLRYLPTRRDATVIAGFSALTLSILIALLGVAITATSGGDLRWTIAFGLLPMAWTAHSARRCLRASR</sequence>
<proteinExistence type="predicted"/>
<reference evidence="2" key="1">
    <citation type="submission" date="2021-01" db="EMBL/GenBank/DDBJ databases">
        <title>Whole genome shotgun sequence of Rhizocola hellebori NBRC 109834.</title>
        <authorList>
            <person name="Komaki H."/>
            <person name="Tamura T."/>
        </authorList>
    </citation>
    <scope>NUCLEOTIDE SEQUENCE</scope>
    <source>
        <strain evidence="2">NBRC 109834</strain>
    </source>
</reference>
<feature type="transmembrane region" description="Helical" evidence="1">
    <location>
        <begin position="118"/>
        <end position="137"/>
    </location>
</feature>
<dbReference type="InterPro" id="IPR047928">
    <property type="entry name" value="Perm_prefix_1"/>
</dbReference>
<gene>
    <name evidence="2" type="ORF">Rhe02_95250</name>
</gene>
<dbReference type="NCBIfam" id="NF038403">
    <property type="entry name" value="perm_prefix_1"/>
    <property type="match status" value="1"/>
</dbReference>
<organism evidence="2 3">
    <name type="scientific">Rhizocola hellebori</name>
    <dbReference type="NCBI Taxonomy" id="1392758"/>
    <lineage>
        <taxon>Bacteria</taxon>
        <taxon>Bacillati</taxon>
        <taxon>Actinomycetota</taxon>
        <taxon>Actinomycetes</taxon>
        <taxon>Micromonosporales</taxon>
        <taxon>Micromonosporaceae</taxon>
        <taxon>Rhizocola</taxon>
    </lineage>
</organism>
<feature type="transmembrane region" description="Helical" evidence="1">
    <location>
        <begin position="173"/>
        <end position="191"/>
    </location>
</feature>
<name>A0A8J3VMT9_9ACTN</name>
<keyword evidence="1" id="KW-0472">Membrane</keyword>
<keyword evidence="1" id="KW-1133">Transmembrane helix</keyword>
<evidence type="ECO:0000313" key="3">
    <source>
        <dbReference type="Proteomes" id="UP000612899"/>
    </source>
</evidence>
<accession>A0A8J3VMT9</accession>
<dbReference type="RefSeq" id="WP_203915177.1">
    <property type="nucleotide sequence ID" value="NZ_BONY01000135.1"/>
</dbReference>